<dbReference type="PANTHER" id="PTHR45709:SF2">
    <property type="entry name" value="LARGE SUBUNIT GTPASE 1 HOMOLOG"/>
    <property type="match status" value="1"/>
</dbReference>
<evidence type="ECO:0000256" key="5">
    <source>
        <dbReference type="ARBA" id="ARBA00040145"/>
    </source>
</evidence>
<protein>
    <recommendedName>
        <fullName evidence="5">Large subunit GTPase 1 homolog</fullName>
    </recommendedName>
</protein>
<name>A0AAV7JYG3_9METZ</name>
<evidence type="ECO:0000259" key="7">
    <source>
        <dbReference type="Pfam" id="PF01926"/>
    </source>
</evidence>
<proteinExistence type="predicted"/>
<organism evidence="8 9">
    <name type="scientific">Oopsacas minuta</name>
    <dbReference type="NCBI Taxonomy" id="111878"/>
    <lineage>
        <taxon>Eukaryota</taxon>
        <taxon>Metazoa</taxon>
        <taxon>Porifera</taxon>
        <taxon>Hexactinellida</taxon>
        <taxon>Hexasterophora</taxon>
        <taxon>Lyssacinosida</taxon>
        <taxon>Leucopsacidae</taxon>
        <taxon>Oopsacas</taxon>
    </lineage>
</organism>
<keyword evidence="2" id="KW-0547">Nucleotide-binding</keyword>
<feature type="domain" description="G" evidence="7">
    <location>
        <begin position="376"/>
        <end position="432"/>
    </location>
</feature>
<dbReference type="Proteomes" id="UP001165289">
    <property type="component" value="Unassembled WGS sequence"/>
</dbReference>
<keyword evidence="1" id="KW-0963">Cytoplasm</keyword>
<dbReference type="SUPFAM" id="SSF52540">
    <property type="entry name" value="P-loop containing nucleoside triphosphate hydrolases"/>
    <property type="match status" value="1"/>
</dbReference>
<dbReference type="EMBL" id="JAKMXF010000244">
    <property type="protein sequence ID" value="KAI6653962.1"/>
    <property type="molecule type" value="Genomic_DNA"/>
</dbReference>
<accession>A0AAV7JYG3</accession>
<feature type="region of interest" description="Disordered" evidence="6">
    <location>
        <begin position="1"/>
        <end position="31"/>
    </location>
</feature>
<dbReference type="InterPro" id="IPR027417">
    <property type="entry name" value="P-loop_NTPase"/>
</dbReference>
<dbReference type="Pfam" id="PF01926">
    <property type="entry name" value="MMR_HSR1"/>
    <property type="match status" value="1"/>
</dbReference>
<dbReference type="CDD" id="cd01857">
    <property type="entry name" value="HSR1_MMR1"/>
    <property type="match status" value="1"/>
</dbReference>
<dbReference type="GO" id="GO:0003924">
    <property type="term" value="F:GTPase activity"/>
    <property type="evidence" value="ECO:0007669"/>
    <property type="project" value="InterPro"/>
</dbReference>
<sequence length="623" mass="71433">MRNSKSNAHSHLGRTLVSLKDSQRRSTSRHPRCFNSITEQNSLQSFLLTSQLADRNFKGEKEPVEMISADSDYHNDQTLNIDNMKNRVKDCYITIPRRVYYDINLSIEELSRKESYDFLLWKDTITEFEKNHRIVIPFEKNLEVWKQLWRVIEKSDILVQVIDARDPLLFRSCDLENYVKEINPSKRNFLLVNKSELLTNQQRHLWSVYFTSLGIDYSFWSANEGHFPSSLTNTDLATKSNLMDEELLNKISTHSNSNSSLEQECLENDSNDLRLEICDTDPLPIRDQNYSSGPNSRIDGSIITVTTLLECKDDLRSVYTCENRDFSSSNNTPSYMTKQFGDSNTVSCVDSSRILNSQEVISYLNKFRKSDNFITTIGMVGFPNVGKSSTINALIGKKVLATSTTPGKTKHFQSHFLDANTILCDCPGLVFPNHKVTNAQLICSGVLPVDQMKEYTMPMENICKLVPKIILEHHYNLTLESEPSMPNLCSVESLLTCFAESRNYVLSHGHPDFHKAAKSILKDFIRGNIRFAIGPPSIPLHQFNEELIYSAIQSQSHQVATINRYSDNYADTLNIDKEFFTGSVNLESTNKFKESTQNVLVMSTNKRTYSKKHYNHMKKRYPN</sequence>
<dbReference type="GO" id="GO:0005525">
    <property type="term" value="F:GTP binding"/>
    <property type="evidence" value="ECO:0007669"/>
    <property type="project" value="UniProtKB-KW"/>
</dbReference>
<evidence type="ECO:0000256" key="1">
    <source>
        <dbReference type="ARBA" id="ARBA00022490"/>
    </source>
</evidence>
<dbReference type="InterPro" id="IPR043358">
    <property type="entry name" value="GNL1-like"/>
</dbReference>
<evidence type="ECO:0000256" key="6">
    <source>
        <dbReference type="SAM" id="MobiDB-lite"/>
    </source>
</evidence>
<comment type="caution">
    <text evidence="8">The sequence shown here is derived from an EMBL/GenBank/DDBJ whole genome shotgun (WGS) entry which is preliminary data.</text>
</comment>
<dbReference type="InterPro" id="IPR023179">
    <property type="entry name" value="GTP-bd_ortho_bundle_sf"/>
</dbReference>
<keyword evidence="3" id="KW-0378">Hydrolase</keyword>
<evidence type="ECO:0000313" key="9">
    <source>
        <dbReference type="Proteomes" id="UP001165289"/>
    </source>
</evidence>
<dbReference type="AlphaFoldDB" id="A0AAV7JYG3"/>
<dbReference type="Gene3D" id="3.40.50.300">
    <property type="entry name" value="P-loop containing nucleotide triphosphate hydrolases"/>
    <property type="match status" value="2"/>
</dbReference>
<dbReference type="InterPro" id="IPR006073">
    <property type="entry name" value="GTP-bd"/>
</dbReference>
<evidence type="ECO:0000256" key="4">
    <source>
        <dbReference type="ARBA" id="ARBA00023134"/>
    </source>
</evidence>
<reference evidence="8 9" key="1">
    <citation type="journal article" date="2023" name="BMC Biol.">
        <title>The compact genome of the sponge Oopsacas minuta (Hexactinellida) is lacking key metazoan core genes.</title>
        <authorList>
            <person name="Santini S."/>
            <person name="Schenkelaars Q."/>
            <person name="Jourda C."/>
            <person name="Duchesne M."/>
            <person name="Belahbib H."/>
            <person name="Rocher C."/>
            <person name="Selva M."/>
            <person name="Riesgo A."/>
            <person name="Vervoort M."/>
            <person name="Leys S.P."/>
            <person name="Kodjabachian L."/>
            <person name="Le Bivic A."/>
            <person name="Borchiellini C."/>
            <person name="Claverie J.M."/>
            <person name="Renard E."/>
        </authorList>
    </citation>
    <scope>NUCLEOTIDE SEQUENCE [LARGE SCALE GENOMIC DNA]</scope>
    <source>
        <strain evidence="8">SPO-2</strain>
    </source>
</reference>
<dbReference type="PANTHER" id="PTHR45709">
    <property type="entry name" value="LARGE SUBUNIT GTPASE 1 HOMOLOG-RELATED"/>
    <property type="match status" value="1"/>
</dbReference>
<gene>
    <name evidence="8" type="ORF">LOD99_3138</name>
</gene>
<keyword evidence="4" id="KW-0342">GTP-binding</keyword>
<evidence type="ECO:0000256" key="2">
    <source>
        <dbReference type="ARBA" id="ARBA00022741"/>
    </source>
</evidence>
<dbReference type="Gene3D" id="1.10.1580.10">
    <property type="match status" value="1"/>
</dbReference>
<evidence type="ECO:0000256" key="3">
    <source>
        <dbReference type="ARBA" id="ARBA00022801"/>
    </source>
</evidence>
<dbReference type="GO" id="GO:0005829">
    <property type="term" value="C:cytosol"/>
    <property type="evidence" value="ECO:0007669"/>
    <property type="project" value="TreeGrafter"/>
</dbReference>
<keyword evidence="9" id="KW-1185">Reference proteome</keyword>
<evidence type="ECO:0000313" key="8">
    <source>
        <dbReference type="EMBL" id="KAI6653962.1"/>
    </source>
</evidence>